<gene>
    <name evidence="5" type="ORF">M099_2426</name>
</gene>
<dbReference type="EMBL" id="JNHM01000029">
    <property type="protein sequence ID" value="KDS53544.1"/>
    <property type="molecule type" value="Genomic_DNA"/>
</dbReference>
<evidence type="ECO:0000256" key="1">
    <source>
        <dbReference type="SAM" id="MobiDB-lite"/>
    </source>
</evidence>
<name>A0A069SPH2_PHOVU</name>
<feature type="compositionally biased region" description="Polar residues" evidence="1">
    <location>
        <begin position="18"/>
        <end position="31"/>
    </location>
</feature>
<dbReference type="Pfam" id="PF16344">
    <property type="entry name" value="FecR_C"/>
    <property type="match status" value="1"/>
</dbReference>
<evidence type="ECO:0000256" key="2">
    <source>
        <dbReference type="SAM" id="Phobius"/>
    </source>
</evidence>
<evidence type="ECO:0000259" key="4">
    <source>
        <dbReference type="Pfam" id="PF16344"/>
    </source>
</evidence>
<feature type="transmembrane region" description="Helical" evidence="2">
    <location>
        <begin position="73"/>
        <end position="93"/>
    </location>
</feature>
<evidence type="ECO:0000259" key="3">
    <source>
        <dbReference type="Pfam" id="PF04773"/>
    </source>
</evidence>
<feature type="domain" description="FecR protein" evidence="3">
    <location>
        <begin position="123"/>
        <end position="215"/>
    </location>
</feature>
<feature type="domain" description="Protein FecR C-terminal" evidence="4">
    <location>
        <begin position="259"/>
        <end position="328"/>
    </location>
</feature>
<dbReference type="GO" id="GO:0016989">
    <property type="term" value="F:sigma factor antagonist activity"/>
    <property type="evidence" value="ECO:0007669"/>
    <property type="project" value="TreeGrafter"/>
</dbReference>
<comment type="caution">
    <text evidence="5">The sequence shown here is derived from an EMBL/GenBank/DDBJ whole genome shotgun (WGS) entry which is preliminary data.</text>
</comment>
<feature type="region of interest" description="Disordered" evidence="1">
    <location>
        <begin position="1"/>
        <end position="31"/>
    </location>
</feature>
<dbReference type="InterPro" id="IPR012373">
    <property type="entry name" value="Ferrdict_sens_TM"/>
</dbReference>
<dbReference type="Pfam" id="PF04773">
    <property type="entry name" value="FecR"/>
    <property type="match status" value="1"/>
</dbReference>
<dbReference type="AlphaFoldDB" id="A0A069SPH2"/>
<organism evidence="5 6">
    <name type="scientific">Phocaeicola vulgatus str. 3975 RP4</name>
    <dbReference type="NCBI Taxonomy" id="1339352"/>
    <lineage>
        <taxon>Bacteria</taxon>
        <taxon>Pseudomonadati</taxon>
        <taxon>Bacteroidota</taxon>
        <taxon>Bacteroidia</taxon>
        <taxon>Bacteroidales</taxon>
        <taxon>Bacteroidaceae</taxon>
        <taxon>Phocaeicola</taxon>
    </lineage>
</organism>
<dbReference type="RefSeq" id="WP_032952901.1">
    <property type="nucleotide sequence ID" value="NZ_JNHM01000029.1"/>
</dbReference>
<dbReference type="InterPro" id="IPR032508">
    <property type="entry name" value="FecR_C"/>
</dbReference>
<feature type="compositionally biased region" description="Basic and acidic residues" evidence="1">
    <location>
        <begin position="1"/>
        <end position="17"/>
    </location>
</feature>
<dbReference type="PIRSF" id="PIRSF018266">
    <property type="entry name" value="FecR"/>
    <property type="match status" value="1"/>
</dbReference>
<dbReference type="Gene3D" id="2.60.120.1440">
    <property type="match status" value="1"/>
</dbReference>
<keyword evidence="2" id="KW-0812">Transmembrane</keyword>
<dbReference type="Gene3D" id="3.55.50.30">
    <property type="match status" value="1"/>
</dbReference>
<keyword evidence="2" id="KW-1133">Transmembrane helix</keyword>
<dbReference type="InterPro" id="IPR006860">
    <property type="entry name" value="FecR"/>
</dbReference>
<sequence>MKKEFSTNDHIHPDNGKNPHNQDSPQNGTWNDHQLEQLFGEALGDIPTADETRKAWQTFIRRHRIRHQSIRRITIPGIAAAVIALVLVFQPFLQPEPQEVEVFTSLEVPEEITFREEGKRIIVSTPPATITSVQLSDGSKVLLSANSRLEYLKEFTDTIRSIKLSGEARFEVAKDASRPFIVCTEQLQTRVLGTVFDVKAYPRYSPDVILYQGRVNVSHTKRNQSKEMHPGEQISLDKQGKLQLKRVDTEKRKGWAENEFSFDNTDLRQVMQDIGSWYNISIVFRSRPLLDERIYFHINRQLPVNTVLDALNDLKIAQFTMKEGKIIVETPQDKKR</sequence>
<evidence type="ECO:0000313" key="5">
    <source>
        <dbReference type="EMBL" id="KDS53544.1"/>
    </source>
</evidence>
<keyword evidence="2" id="KW-0472">Membrane</keyword>
<protein>
    <submittedName>
        <fullName evidence="5">FecR family protein</fullName>
    </submittedName>
</protein>
<evidence type="ECO:0000313" key="6">
    <source>
        <dbReference type="Proteomes" id="UP000027661"/>
    </source>
</evidence>
<dbReference type="PATRIC" id="fig|1339352.3.peg.2332"/>
<proteinExistence type="predicted"/>
<dbReference type="PANTHER" id="PTHR30273">
    <property type="entry name" value="PERIPLASMIC SIGNAL SENSOR AND SIGMA FACTOR ACTIVATOR FECR-RELATED"/>
    <property type="match status" value="1"/>
</dbReference>
<reference evidence="5 6" key="1">
    <citation type="submission" date="2014-04" db="EMBL/GenBank/DDBJ databases">
        <authorList>
            <person name="Sears C."/>
            <person name="Carroll K."/>
            <person name="Sack B.R."/>
            <person name="Qadri F."/>
            <person name="Myers L.L."/>
            <person name="Chung G.-T."/>
            <person name="Escheverria P."/>
            <person name="Fraser C.M."/>
            <person name="Sadzewicz L."/>
            <person name="Shefchek K.A."/>
            <person name="Tallon L."/>
            <person name="Das S.P."/>
            <person name="Daugherty S."/>
            <person name="Mongodin E.F."/>
        </authorList>
    </citation>
    <scope>NUCLEOTIDE SEQUENCE [LARGE SCALE GENOMIC DNA]</scope>
    <source>
        <strain evidence="5 6">3975 RP4</strain>
    </source>
</reference>
<dbReference type="Proteomes" id="UP000027661">
    <property type="component" value="Unassembled WGS sequence"/>
</dbReference>
<accession>A0A069SPH2</accession>
<dbReference type="PANTHER" id="PTHR30273:SF2">
    <property type="entry name" value="PROTEIN FECR"/>
    <property type="match status" value="1"/>
</dbReference>